<gene>
    <name evidence="1" type="ORF">SAMN04488021_11720</name>
</gene>
<accession>A0A1I3AUE5</accession>
<dbReference type="RefSeq" id="WP_074968009.1">
    <property type="nucleotide sequence ID" value="NZ_CBCRYP010000049.1"/>
</dbReference>
<protein>
    <submittedName>
        <fullName evidence="1">Uncharacterized protein</fullName>
    </submittedName>
</protein>
<dbReference type="STRING" id="34004.SAMN04488021_11720"/>
<dbReference type="EMBL" id="FOPU01000017">
    <property type="protein sequence ID" value="SFH53633.1"/>
    <property type="molecule type" value="Genomic_DNA"/>
</dbReference>
<evidence type="ECO:0000313" key="2">
    <source>
        <dbReference type="Proteomes" id="UP000183635"/>
    </source>
</evidence>
<dbReference type="OrthoDB" id="9970353at2"/>
<proteinExistence type="predicted"/>
<name>A0A1I3AUE5_9RHOB</name>
<evidence type="ECO:0000313" key="1">
    <source>
        <dbReference type="EMBL" id="SFH53633.1"/>
    </source>
</evidence>
<keyword evidence="2" id="KW-1185">Reference proteome</keyword>
<organism evidence="1 2">
    <name type="scientific">Paracoccus aminovorans</name>
    <dbReference type="NCBI Taxonomy" id="34004"/>
    <lineage>
        <taxon>Bacteria</taxon>
        <taxon>Pseudomonadati</taxon>
        <taxon>Pseudomonadota</taxon>
        <taxon>Alphaproteobacteria</taxon>
        <taxon>Rhodobacterales</taxon>
        <taxon>Paracoccaceae</taxon>
        <taxon>Paracoccus</taxon>
    </lineage>
</organism>
<dbReference type="AlphaFoldDB" id="A0A1I3AUE5"/>
<sequence>MSGAVTLHIDTLALPGLTEAEAARAARAFEAELTALLERDGLPPGIRPQDLERIDLGQLPAGHGSPEAMGRELARALMRRLA</sequence>
<dbReference type="Proteomes" id="UP000183635">
    <property type="component" value="Unassembled WGS sequence"/>
</dbReference>
<reference evidence="1 2" key="1">
    <citation type="submission" date="2016-10" db="EMBL/GenBank/DDBJ databases">
        <authorList>
            <person name="de Groot N.N."/>
        </authorList>
    </citation>
    <scope>NUCLEOTIDE SEQUENCE [LARGE SCALE GENOMIC DNA]</scope>
    <source>
        <strain evidence="1 2">DSM 8537</strain>
    </source>
</reference>